<evidence type="ECO:0000256" key="4">
    <source>
        <dbReference type="SAM" id="MobiDB-lite"/>
    </source>
</evidence>
<dbReference type="PROSITE" id="PS50038">
    <property type="entry name" value="FZ"/>
    <property type="match status" value="1"/>
</dbReference>
<evidence type="ECO:0000313" key="7">
    <source>
        <dbReference type="Proteomes" id="UP000694867"/>
    </source>
</evidence>
<proteinExistence type="predicted"/>
<dbReference type="PROSITE" id="PS50068">
    <property type="entry name" value="LDLRA_2"/>
    <property type="match status" value="1"/>
</dbReference>
<dbReference type="CDD" id="cd00112">
    <property type="entry name" value="LDLa"/>
    <property type="match status" value="1"/>
</dbReference>
<dbReference type="GO" id="GO:0005886">
    <property type="term" value="C:plasma membrane"/>
    <property type="evidence" value="ECO:0007669"/>
    <property type="project" value="TreeGrafter"/>
</dbReference>
<dbReference type="Pfam" id="PF01392">
    <property type="entry name" value="Fz"/>
    <property type="match status" value="1"/>
</dbReference>
<feature type="compositionally biased region" description="Low complexity" evidence="4">
    <location>
        <begin position="17"/>
        <end position="28"/>
    </location>
</feature>
<feature type="transmembrane region" description="Helical" evidence="5">
    <location>
        <begin position="221"/>
        <end position="242"/>
    </location>
</feature>
<feature type="disulfide bond" evidence="3">
    <location>
        <begin position="411"/>
        <end position="426"/>
    </location>
</feature>
<evidence type="ECO:0000313" key="8">
    <source>
        <dbReference type="RefSeq" id="XP_018497636.1"/>
    </source>
</evidence>
<feature type="region of interest" description="Disordered" evidence="4">
    <location>
        <begin position="1"/>
        <end position="45"/>
    </location>
</feature>
<dbReference type="GO" id="GO:0060070">
    <property type="term" value="P:canonical Wnt signaling pathway"/>
    <property type="evidence" value="ECO:0007669"/>
    <property type="project" value="TreeGrafter"/>
</dbReference>
<keyword evidence="5" id="KW-0812">Transmembrane</keyword>
<keyword evidence="5" id="KW-0472">Membrane</keyword>
<dbReference type="Proteomes" id="UP000694867">
    <property type="component" value="Unplaced"/>
</dbReference>
<comment type="caution">
    <text evidence="3">Lacks conserved residue(s) required for the propagation of feature annotation.</text>
</comment>
<dbReference type="GO" id="GO:0042813">
    <property type="term" value="F:Wnt receptor activity"/>
    <property type="evidence" value="ECO:0007669"/>
    <property type="project" value="TreeGrafter"/>
</dbReference>
<organism evidence="7 8">
    <name type="scientific">Galendromus occidentalis</name>
    <name type="common">western predatory mite</name>
    <dbReference type="NCBI Taxonomy" id="34638"/>
    <lineage>
        <taxon>Eukaryota</taxon>
        <taxon>Metazoa</taxon>
        <taxon>Ecdysozoa</taxon>
        <taxon>Arthropoda</taxon>
        <taxon>Chelicerata</taxon>
        <taxon>Arachnida</taxon>
        <taxon>Acari</taxon>
        <taxon>Parasitiformes</taxon>
        <taxon>Mesostigmata</taxon>
        <taxon>Gamasina</taxon>
        <taxon>Phytoseioidea</taxon>
        <taxon>Phytoseiidae</taxon>
        <taxon>Typhlodrominae</taxon>
        <taxon>Galendromus</taxon>
    </lineage>
</organism>
<dbReference type="SUPFAM" id="SSF63501">
    <property type="entry name" value="Frizzled cysteine-rich domain"/>
    <property type="match status" value="1"/>
</dbReference>
<evidence type="ECO:0000256" key="3">
    <source>
        <dbReference type="PROSITE-ProRule" id="PRU00124"/>
    </source>
</evidence>
<dbReference type="InterPro" id="IPR002172">
    <property type="entry name" value="LDrepeatLR_classA_rpt"/>
</dbReference>
<dbReference type="GeneID" id="108865259"/>
<dbReference type="InterPro" id="IPR036790">
    <property type="entry name" value="Frizzled_dom_sf"/>
</dbReference>
<dbReference type="KEGG" id="goe:108865259"/>
<keyword evidence="2 3" id="KW-1015">Disulfide bond</keyword>
<dbReference type="AlphaFoldDB" id="A0AAJ7L6U7"/>
<sequence length="439" mass="49040">MDIPNPSTKDDRSTEQLRSLKLPSLPSRVRVLPPGPVGSEFDPGRDCSLNPSEHQPSFDELNLLALPHWQPPASPVKRTSKNVLWNWKPREGYMFPETNDDALQIIPELASPPARPPRGLPRPIPGKNTVAFRPQRPPPIVGDHLFSSLNFPTQTDVAFSLPMERSNLTLLHESSIYEPSSSGAAMKSLSKNQDTSTELNEVSLSTYEKQDTEANCLCCCFTTFCLVMSIILLTASAVLAIIHGAEVYRRKIATLDPDTFFYTLPGTITESASSSRPASVALTCEPYIIEPCVPFLKYNHTGFPNLVGHNNSRDLDRDLSLFREVMDGECYPLASNLLCGLLQPQCNPTTKLKIHSPCRSFCEYFLHKCDSSIPEKIRPRINCYRLRTEDCIERPACSEELRAIKEDQRICDGNIDCEDRTDEIDCPTEPPSINSTTSE</sequence>
<protein>
    <submittedName>
        <fullName evidence="8">Uncharacterized protein LOC108865259</fullName>
    </submittedName>
</protein>
<evidence type="ECO:0000259" key="6">
    <source>
        <dbReference type="PROSITE" id="PS50038"/>
    </source>
</evidence>
<evidence type="ECO:0000256" key="1">
    <source>
        <dbReference type="ARBA" id="ARBA00022473"/>
    </source>
</evidence>
<dbReference type="PANTHER" id="PTHR11309:SF126">
    <property type="entry name" value="FRIZZLED-2"/>
    <property type="match status" value="1"/>
</dbReference>
<reference evidence="8" key="1">
    <citation type="submission" date="2025-08" db="UniProtKB">
        <authorList>
            <consortium name="RefSeq"/>
        </authorList>
    </citation>
    <scope>IDENTIFICATION</scope>
</reference>
<dbReference type="Gene3D" id="1.10.2000.10">
    <property type="entry name" value="Frizzled cysteine-rich domain"/>
    <property type="match status" value="1"/>
</dbReference>
<dbReference type="SMART" id="SM00063">
    <property type="entry name" value="FRI"/>
    <property type="match status" value="1"/>
</dbReference>
<gene>
    <name evidence="8" type="primary">LOC108865259</name>
</gene>
<evidence type="ECO:0000256" key="5">
    <source>
        <dbReference type="SAM" id="Phobius"/>
    </source>
</evidence>
<keyword evidence="5" id="KW-1133">Transmembrane helix</keyword>
<dbReference type="PANTHER" id="PTHR11309">
    <property type="entry name" value="FRIZZLED"/>
    <property type="match status" value="1"/>
</dbReference>
<accession>A0AAJ7L6U7</accession>
<dbReference type="GO" id="GO:0017147">
    <property type="term" value="F:Wnt-protein binding"/>
    <property type="evidence" value="ECO:0007669"/>
    <property type="project" value="TreeGrafter"/>
</dbReference>
<dbReference type="CDD" id="cd07066">
    <property type="entry name" value="CRD_FZ"/>
    <property type="match status" value="1"/>
</dbReference>
<feature type="domain" description="FZ" evidence="6">
    <location>
        <begin position="279"/>
        <end position="400"/>
    </location>
</feature>
<dbReference type="GO" id="GO:0035567">
    <property type="term" value="P:non-canonical Wnt signaling pathway"/>
    <property type="evidence" value="ECO:0007669"/>
    <property type="project" value="TreeGrafter"/>
</dbReference>
<evidence type="ECO:0000256" key="2">
    <source>
        <dbReference type="ARBA" id="ARBA00023157"/>
    </source>
</evidence>
<dbReference type="InterPro" id="IPR020067">
    <property type="entry name" value="Frizzled_dom"/>
</dbReference>
<keyword evidence="7" id="KW-1185">Reference proteome</keyword>
<keyword evidence="1" id="KW-0217">Developmental protein</keyword>
<dbReference type="InterPro" id="IPR015526">
    <property type="entry name" value="Frizzled/SFRP"/>
</dbReference>
<dbReference type="RefSeq" id="XP_018497636.1">
    <property type="nucleotide sequence ID" value="XM_018642120.1"/>
</dbReference>
<name>A0AAJ7L6U7_9ACAR</name>